<dbReference type="InterPro" id="IPR017208">
    <property type="entry name" value="UCP037442_abhydr"/>
</dbReference>
<evidence type="ECO:0000313" key="3">
    <source>
        <dbReference type="EMBL" id="MFD0726746.1"/>
    </source>
</evidence>
<keyword evidence="4" id="KW-1185">Reference proteome</keyword>
<accession>A0ABW2YEE1</accession>
<feature type="domain" description="Serine aminopeptidase S33" evidence="2">
    <location>
        <begin position="40"/>
        <end position="175"/>
    </location>
</feature>
<sequence>MKSSDALDPERPDEGDGLPVEAGDGHRYRLLVRQPERPVASLLWIPALGVAARHYLPFAEALNRCGVAVFVHEWRGHGSSDRRAGHDSDWGYRELLDHDLPASLAAMHARAPGVPHILGGHSLGGQLAACLLGLVPDASSRLWLVASGAPYWPAFPRPRRWLLPLAYRFLPWLADRRGALPGRAIGFGGKEARSVMRDWSRTALSGRYAGAGMSRDLETALSAVAVDVDAVLFADDWLAPRSSLDFLLGKMHTTGLRCRTLDASTLGTRADHFAWMQRSDAVARALAAGLDQPSA</sequence>
<evidence type="ECO:0000256" key="1">
    <source>
        <dbReference type="SAM" id="MobiDB-lite"/>
    </source>
</evidence>
<dbReference type="EMBL" id="JBHTIF010000003">
    <property type="protein sequence ID" value="MFD0726746.1"/>
    <property type="molecule type" value="Genomic_DNA"/>
</dbReference>
<dbReference type="Proteomes" id="UP001597110">
    <property type="component" value="Unassembled WGS sequence"/>
</dbReference>
<dbReference type="GO" id="GO:0016787">
    <property type="term" value="F:hydrolase activity"/>
    <property type="evidence" value="ECO:0007669"/>
    <property type="project" value="UniProtKB-KW"/>
</dbReference>
<gene>
    <name evidence="3" type="ORF">ACFQ0E_14180</name>
</gene>
<evidence type="ECO:0000313" key="4">
    <source>
        <dbReference type="Proteomes" id="UP001597110"/>
    </source>
</evidence>
<evidence type="ECO:0000259" key="2">
    <source>
        <dbReference type="Pfam" id="PF12146"/>
    </source>
</evidence>
<organism evidence="3 4">
    <name type="scientific">Lysobacter brunescens</name>
    <dbReference type="NCBI Taxonomy" id="262323"/>
    <lineage>
        <taxon>Bacteria</taxon>
        <taxon>Pseudomonadati</taxon>
        <taxon>Pseudomonadota</taxon>
        <taxon>Gammaproteobacteria</taxon>
        <taxon>Lysobacterales</taxon>
        <taxon>Lysobacteraceae</taxon>
        <taxon>Lysobacter</taxon>
    </lineage>
</organism>
<dbReference type="InterPro" id="IPR022742">
    <property type="entry name" value="Hydrolase_4"/>
</dbReference>
<dbReference type="Gene3D" id="3.40.50.1820">
    <property type="entry name" value="alpha/beta hydrolase"/>
    <property type="match status" value="1"/>
</dbReference>
<dbReference type="SUPFAM" id="SSF53474">
    <property type="entry name" value="alpha/beta-Hydrolases"/>
    <property type="match status" value="1"/>
</dbReference>
<protein>
    <submittedName>
        <fullName evidence="3">Alpha/beta fold hydrolase</fullName>
    </submittedName>
</protein>
<dbReference type="RefSeq" id="WP_386824895.1">
    <property type="nucleotide sequence ID" value="NZ_JBHTIF010000003.1"/>
</dbReference>
<dbReference type="Pfam" id="PF12146">
    <property type="entry name" value="Hydrolase_4"/>
    <property type="match status" value="1"/>
</dbReference>
<proteinExistence type="predicted"/>
<name>A0ABW2YEE1_9GAMM</name>
<feature type="region of interest" description="Disordered" evidence="1">
    <location>
        <begin position="1"/>
        <end position="22"/>
    </location>
</feature>
<dbReference type="InterPro" id="IPR029058">
    <property type="entry name" value="AB_hydrolase_fold"/>
</dbReference>
<keyword evidence="3" id="KW-0378">Hydrolase</keyword>
<comment type="caution">
    <text evidence="3">The sequence shown here is derived from an EMBL/GenBank/DDBJ whole genome shotgun (WGS) entry which is preliminary data.</text>
</comment>
<reference evidence="4" key="1">
    <citation type="journal article" date="2019" name="Int. J. Syst. Evol. Microbiol.">
        <title>The Global Catalogue of Microorganisms (GCM) 10K type strain sequencing project: providing services to taxonomists for standard genome sequencing and annotation.</title>
        <authorList>
            <consortium name="The Broad Institute Genomics Platform"/>
            <consortium name="The Broad Institute Genome Sequencing Center for Infectious Disease"/>
            <person name="Wu L."/>
            <person name="Ma J."/>
        </authorList>
    </citation>
    <scope>NUCLEOTIDE SEQUENCE [LARGE SCALE GENOMIC DNA]</scope>
    <source>
        <strain evidence="4">CCUG 55585</strain>
    </source>
</reference>
<dbReference type="PIRSF" id="PIRSF037442">
    <property type="entry name" value="UCP037442_abhydr"/>
    <property type="match status" value="1"/>
</dbReference>